<reference evidence="6 7" key="1">
    <citation type="submission" date="2019-01" db="EMBL/GenBank/DDBJ databases">
        <title>Sequencing of cultivated peanut Arachis hypogaea provides insights into genome evolution and oil improvement.</title>
        <authorList>
            <person name="Chen X."/>
        </authorList>
    </citation>
    <scope>NUCLEOTIDE SEQUENCE [LARGE SCALE GENOMIC DNA]</scope>
    <source>
        <strain evidence="7">cv. Fuhuasheng</strain>
        <tissue evidence="6">Leaves</tissue>
    </source>
</reference>
<evidence type="ECO:0000256" key="1">
    <source>
        <dbReference type="ARBA" id="ARBA00022723"/>
    </source>
</evidence>
<keyword evidence="2 4" id="KW-0863">Zinc-finger</keyword>
<evidence type="ECO:0000256" key="4">
    <source>
        <dbReference type="PROSITE-ProRule" id="PRU01343"/>
    </source>
</evidence>
<dbReference type="PROSITE" id="PS51999">
    <property type="entry name" value="ZF_GRF"/>
    <property type="match status" value="1"/>
</dbReference>
<dbReference type="InterPro" id="IPR010666">
    <property type="entry name" value="Znf_GRF"/>
</dbReference>
<dbReference type="PANTHER" id="PTHR33680">
    <property type="entry name" value="OS07G0190500 PROTEIN"/>
    <property type="match status" value="1"/>
</dbReference>
<evidence type="ECO:0000313" key="7">
    <source>
        <dbReference type="Proteomes" id="UP000289738"/>
    </source>
</evidence>
<evidence type="ECO:0000256" key="3">
    <source>
        <dbReference type="ARBA" id="ARBA00022833"/>
    </source>
</evidence>
<organism evidence="6 7">
    <name type="scientific">Arachis hypogaea</name>
    <name type="common">Peanut</name>
    <dbReference type="NCBI Taxonomy" id="3818"/>
    <lineage>
        <taxon>Eukaryota</taxon>
        <taxon>Viridiplantae</taxon>
        <taxon>Streptophyta</taxon>
        <taxon>Embryophyta</taxon>
        <taxon>Tracheophyta</taxon>
        <taxon>Spermatophyta</taxon>
        <taxon>Magnoliopsida</taxon>
        <taxon>eudicotyledons</taxon>
        <taxon>Gunneridae</taxon>
        <taxon>Pentapetalae</taxon>
        <taxon>rosids</taxon>
        <taxon>fabids</taxon>
        <taxon>Fabales</taxon>
        <taxon>Fabaceae</taxon>
        <taxon>Papilionoideae</taxon>
        <taxon>50 kb inversion clade</taxon>
        <taxon>dalbergioids sensu lato</taxon>
        <taxon>Dalbergieae</taxon>
        <taxon>Pterocarpus clade</taxon>
        <taxon>Arachis</taxon>
    </lineage>
</organism>
<name>A0A444ZBZ4_ARAHY</name>
<feature type="domain" description="GRF-type" evidence="5">
    <location>
        <begin position="42"/>
        <end position="85"/>
    </location>
</feature>
<dbReference type="Proteomes" id="UP000289738">
    <property type="component" value="Chromosome B04"/>
</dbReference>
<gene>
    <name evidence="6" type="ORF">Ahy_B04g069225</name>
</gene>
<evidence type="ECO:0000313" key="6">
    <source>
        <dbReference type="EMBL" id="RYR11702.1"/>
    </source>
</evidence>
<dbReference type="Pfam" id="PF06839">
    <property type="entry name" value="Zn_ribbon_GRF"/>
    <property type="match status" value="1"/>
</dbReference>
<dbReference type="GO" id="GO:0008270">
    <property type="term" value="F:zinc ion binding"/>
    <property type="evidence" value="ECO:0007669"/>
    <property type="project" value="UniProtKB-KW"/>
</dbReference>
<evidence type="ECO:0000256" key="2">
    <source>
        <dbReference type="ARBA" id="ARBA00022771"/>
    </source>
</evidence>
<accession>A0A444ZBZ4</accession>
<keyword evidence="3" id="KW-0862">Zinc</keyword>
<dbReference type="AlphaFoldDB" id="A0A444ZBZ4"/>
<evidence type="ECO:0000259" key="5">
    <source>
        <dbReference type="PROSITE" id="PS51999"/>
    </source>
</evidence>
<comment type="caution">
    <text evidence="6">The sequence shown here is derived from an EMBL/GenBank/DDBJ whole genome shotgun (WGS) entry which is preliminary data.</text>
</comment>
<protein>
    <recommendedName>
        <fullName evidence="5">GRF-type domain-containing protein</fullName>
    </recommendedName>
</protein>
<sequence length="168" mass="18460">MSSSKEPPSSSIDGKEGKSALSVSVGSVGVPKKKKKFIAPRCRCGAHAILFLSSTEQNPNRLFYRCPHFKSSTSHCKFFAWLDDYVALFEVLPRNSSFMEGWKLDQSQIPNAAVVDAEKLRELEGRVTGLELEPKHCNTNSGTSCVNVKAVVIVFVFGIVISKFKAFG</sequence>
<dbReference type="PANTHER" id="PTHR33680:SF1">
    <property type="entry name" value="OS05G0489500 PROTEIN"/>
    <property type="match status" value="1"/>
</dbReference>
<proteinExistence type="predicted"/>
<keyword evidence="7" id="KW-1185">Reference proteome</keyword>
<dbReference type="EMBL" id="SDMP01000014">
    <property type="protein sequence ID" value="RYR11702.1"/>
    <property type="molecule type" value="Genomic_DNA"/>
</dbReference>
<keyword evidence="1" id="KW-0479">Metal-binding</keyword>